<evidence type="ECO:0000313" key="3">
    <source>
        <dbReference type="Proteomes" id="UP000186594"/>
    </source>
</evidence>
<evidence type="ECO:0000256" key="1">
    <source>
        <dbReference type="SAM" id="MobiDB-lite"/>
    </source>
</evidence>
<evidence type="ECO:0000313" key="2">
    <source>
        <dbReference type="EMBL" id="OLL23794.1"/>
    </source>
</evidence>
<feature type="region of interest" description="Disordered" evidence="1">
    <location>
        <begin position="114"/>
        <end position="136"/>
    </location>
</feature>
<keyword evidence="3" id="KW-1185">Reference proteome</keyword>
<dbReference type="EMBL" id="LXFE01001244">
    <property type="protein sequence ID" value="OLL23794.1"/>
    <property type="molecule type" value="Genomic_DNA"/>
</dbReference>
<dbReference type="Proteomes" id="UP000186594">
    <property type="component" value="Unassembled WGS sequence"/>
</dbReference>
<protein>
    <submittedName>
        <fullName evidence="2">Uncharacterized protein</fullName>
    </submittedName>
</protein>
<sequence length="136" mass="14776">MIEGSELPWISSSLQDFPKSALGAYTSNVFIGRVVYSTFSNPKNGLRTSENSDSLFFFRELKIRFIRGIDVAILGEELTWVKFGQDTALDMLHAEGEGDGDDCGLSGRQMTGIGSVGKEASKSGRGLFLESRDPGT</sequence>
<gene>
    <name evidence="2" type="ORF">NEOLI_004536</name>
</gene>
<proteinExistence type="predicted"/>
<name>A0A1U7LMA7_NEOID</name>
<dbReference type="AlphaFoldDB" id="A0A1U7LMA7"/>
<organism evidence="2 3">
    <name type="scientific">Neolecta irregularis (strain DAH-3)</name>
    <dbReference type="NCBI Taxonomy" id="1198029"/>
    <lineage>
        <taxon>Eukaryota</taxon>
        <taxon>Fungi</taxon>
        <taxon>Dikarya</taxon>
        <taxon>Ascomycota</taxon>
        <taxon>Taphrinomycotina</taxon>
        <taxon>Neolectales</taxon>
        <taxon>Neolectaceae</taxon>
        <taxon>Neolecta</taxon>
    </lineage>
</organism>
<accession>A0A1U7LMA7</accession>
<reference evidence="2 3" key="1">
    <citation type="submission" date="2016-04" db="EMBL/GenBank/DDBJ databases">
        <title>Evolutionary innovation and constraint leading to complex multicellularity in the Ascomycota.</title>
        <authorList>
            <person name="Cisse O."/>
            <person name="Nguyen A."/>
            <person name="Hewitt D.A."/>
            <person name="Jedd G."/>
            <person name="Stajich J.E."/>
        </authorList>
    </citation>
    <scope>NUCLEOTIDE SEQUENCE [LARGE SCALE GENOMIC DNA]</scope>
    <source>
        <strain evidence="2 3">DAH-3</strain>
    </source>
</reference>
<comment type="caution">
    <text evidence="2">The sequence shown here is derived from an EMBL/GenBank/DDBJ whole genome shotgun (WGS) entry which is preliminary data.</text>
</comment>